<gene>
    <name evidence="3" type="ORF">DM298_04400</name>
</gene>
<sequence length="467" mass="52078">MAKKKRVPSVVRTDSLDLNPKTKYQQLGFKYELTREDYQDLDNQYKTDAITHKVVSKPAEDATRNGFRIVISHNEKLQQQMQHKLDSLNLQSVLAQQIVFQRSNGDGYLTIGVKELNPTSTDTPIDPQNLLDVAFVHSFGQAHIKAYQTNDDPTSIDYGKEQAIVVQPTTNGYTVNKNGDQIADPKPVETVVIDQSRYCHISLDKFEDDLHGTSVIQRCKNQIKNMSIATETVGKMLREFTFKIVKSDSLMGESAVKFRQDKEEMSQSLNTEATAFINSEDDIVKLSTPTNGINTLLDFAWQDLAAASNIPKSVLTGEQAGTLAGASQDIANYYDTVKAMQEQELKPEIEKIVKLLFWAQDVGDGSVDPDTIDWHIEFNPLWTPDDKTMAQTNLINTQAAVARVGAGMQAPDEAMASLNGMSNNQIQPAQNMATDSADEEAEFESQFTPEQVEQYKKDLEMAHNGKA</sequence>
<dbReference type="NCBIfam" id="TIGR01555">
    <property type="entry name" value="phge_rel_HI1409"/>
    <property type="match status" value="1"/>
</dbReference>
<feature type="region of interest" description="Disordered" evidence="1">
    <location>
        <begin position="429"/>
        <end position="448"/>
    </location>
</feature>
<dbReference type="Proteomes" id="UP000312326">
    <property type="component" value="Chromosome"/>
</dbReference>
<feature type="domain" description="Anti-CBASS protein Acb1-like N-terminal" evidence="2">
    <location>
        <begin position="41"/>
        <end position="400"/>
    </location>
</feature>
<accession>A0A5B8EGP2</accession>
<evidence type="ECO:0000256" key="1">
    <source>
        <dbReference type="SAM" id="MobiDB-lite"/>
    </source>
</evidence>
<dbReference type="EMBL" id="CP029754">
    <property type="protein sequence ID" value="QDD70201.1"/>
    <property type="molecule type" value="Genomic_DNA"/>
</dbReference>
<dbReference type="InterPro" id="IPR006445">
    <property type="entry name" value="Phage-assoc_HI1409"/>
</dbReference>
<dbReference type="RefSeq" id="WP_139962230.1">
    <property type="nucleotide sequence ID" value="NZ_CP029754.1"/>
</dbReference>
<evidence type="ECO:0000313" key="3">
    <source>
        <dbReference type="EMBL" id="QDD70201.1"/>
    </source>
</evidence>
<name>A0A5B8EGP2_LACAM</name>
<protein>
    <recommendedName>
        <fullName evidence="2">Anti-CBASS protein Acb1-like N-terminal domain-containing protein</fullName>
    </recommendedName>
</protein>
<dbReference type="Pfam" id="PF06381">
    <property type="entry name" value="Phage_portal_3"/>
    <property type="match status" value="1"/>
</dbReference>
<organism evidence="3 4">
    <name type="scientific">Lactobacillus amylovorus</name>
    <dbReference type="NCBI Taxonomy" id="1604"/>
    <lineage>
        <taxon>Bacteria</taxon>
        <taxon>Bacillati</taxon>
        <taxon>Bacillota</taxon>
        <taxon>Bacilli</taxon>
        <taxon>Lactobacillales</taxon>
        <taxon>Lactobacillaceae</taxon>
        <taxon>Lactobacillus</taxon>
    </lineage>
</organism>
<dbReference type="AlphaFoldDB" id="A0A5B8EGP2"/>
<evidence type="ECO:0000313" key="4">
    <source>
        <dbReference type="Proteomes" id="UP000312326"/>
    </source>
</evidence>
<reference evidence="3 4" key="1">
    <citation type="submission" date="2018-06" db="EMBL/GenBank/DDBJ databases">
        <title>Complete genome sequnece of Lactobacillus amylovorus PMRA3.</title>
        <authorList>
            <person name="Nam Y.-D."/>
            <person name="Chung W.-H."/>
            <person name="Park Y.S."/>
            <person name="Kang J."/>
        </authorList>
    </citation>
    <scope>NUCLEOTIDE SEQUENCE [LARGE SCALE GENOMIC DNA]</scope>
    <source>
        <strain evidence="3 4">PMRA3</strain>
    </source>
</reference>
<evidence type="ECO:0000259" key="2">
    <source>
        <dbReference type="Pfam" id="PF06381"/>
    </source>
</evidence>
<proteinExistence type="predicted"/>
<dbReference type="InterPro" id="IPR024459">
    <property type="entry name" value="Acb1-like_N"/>
</dbReference>